<dbReference type="AlphaFoldDB" id="A0A443SG83"/>
<dbReference type="STRING" id="299467.A0A443SG83"/>
<reference evidence="2 3" key="1">
    <citation type="journal article" date="2018" name="Gigascience">
        <title>Genomes of trombidid mites reveal novel predicted allergens and laterally-transferred genes associated with secondary metabolism.</title>
        <authorList>
            <person name="Dong X."/>
            <person name="Chaisiri K."/>
            <person name="Xia D."/>
            <person name="Armstrong S.D."/>
            <person name="Fang Y."/>
            <person name="Donnelly M.J."/>
            <person name="Kadowaki T."/>
            <person name="McGarry J.W."/>
            <person name="Darby A.C."/>
            <person name="Makepeace B.L."/>
        </authorList>
    </citation>
    <scope>NUCLEOTIDE SEQUENCE [LARGE SCALE GENOMIC DNA]</scope>
    <source>
        <strain evidence="2">UoL-UT</strain>
    </source>
</reference>
<keyword evidence="1" id="KW-0472">Membrane</keyword>
<sequence>MDLNEILSSLGEFDRFQLYLYCLSLYPSIMAGIVVLSPVFLLGQPSHRCFVDSCDQYMNFNDSWHKFAFPNDTLGKIDSCRFFKTKELNVSCDASSFTNEVKECTSFVYNHDEFKDTAVTERYFKKDKLLKYIY</sequence>
<dbReference type="EMBL" id="NCKV01002675">
    <property type="protein sequence ID" value="RWS26531.1"/>
    <property type="molecule type" value="Genomic_DNA"/>
</dbReference>
<evidence type="ECO:0000256" key="1">
    <source>
        <dbReference type="SAM" id="Phobius"/>
    </source>
</evidence>
<evidence type="ECO:0000313" key="2">
    <source>
        <dbReference type="EMBL" id="RWS26531.1"/>
    </source>
</evidence>
<protein>
    <submittedName>
        <fullName evidence="2">Organic cation transporter protein-like protein</fullName>
    </submittedName>
</protein>
<keyword evidence="1" id="KW-1133">Transmembrane helix</keyword>
<gene>
    <name evidence="2" type="ORF">B4U80_00967</name>
</gene>
<feature type="transmembrane region" description="Helical" evidence="1">
    <location>
        <begin position="18"/>
        <end position="42"/>
    </location>
</feature>
<dbReference type="OrthoDB" id="2261376at2759"/>
<keyword evidence="3" id="KW-1185">Reference proteome</keyword>
<proteinExistence type="predicted"/>
<accession>A0A443SG83</accession>
<name>A0A443SG83_9ACAR</name>
<evidence type="ECO:0000313" key="3">
    <source>
        <dbReference type="Proteomes" id="UP000288716"/>
    </source>
</evidence>
<keyword evidence="1" id="KW-0812">Transmembrane</keyword>
<dbReference type="VEuPathDB" id="VectorBase:LDEU005509"/>
<organism evidence="2 3">
    <name type="scientific">Leptotrombidium deliense</name>
    <dbReference type="NCBI Taxonomy" id="299467"/>
    <lineage>
        <taxon>Eukaryota</taxon>
        <taxon>Metazoa</taxon>
        <taxon>Ecdysozoa</taxon>
        <taxon>Arthropoda</taxon>
        <taxon>Chelicerata</taxon>
        <taxon>Arachnida</taxon>
        <taxon>Acari</taxon>
        <taxon>Acariformes</taxon>
        <taxon>Trombidiformes</taxon>
        <taxon>Prostigmata</taxon>
        <taxon>Anystina</taxon>
        <taxon>Parasitengona</taxon>
        <taxon>Trombiculoidea</taxon>
        <taxon>Trombiculidae</taxon>
        <taxon>Leptotrombidium</taxon>
    </lineage>
</organism>
<comment type="caution">
    <text evidence="2">The sequence shown here is derived from an EMBL/GenBank/DDBJ whole genome shotgun (WGS) entry which is preliminary data.</text>
</comment>
<dbReference type="Proteomes" id="UP000288716">
    <property type="component" value="Unassembled WGS sequence"/>
</dbReference>